<accession>A0ABT1N8V6</accession>
<gene>
    <name evidence="1" type="ORF">NHN17_24355</name>
</gene>
<dbReference type="SUPFAM" id="SSF56112">
    <property type="entry name" value="Protein kinase-like (PK-like)"/>
    <property type="match status" value="1"/>
</dbReference>
<sequence length="206" mass="23793">MSISVYETSKMHVSIGEKEVIKTFKKRPGYKKRFKREKKALQRLKGVDGFPQLISHRNSTVVMSRVAGGNQDQLSTQSLKELRKLVDNMLEAGVARHAIPERDLLIDNNKVSMVDFERVTLRRHRLSPGWLLAKKVTKFHLFRLISNHNRELLSESEKKELDTFTNVRSKLQKLKKVRTSVRKVVRSKSKAGNYTKKFESGNSSKD</sequence>
<dbReference type="Proteomes" id="UP001524460">
    <property type="component" value="Unassembled WGS sequence"/>
</dbReference>
<organism evidence="1 2">
    <name type="scientific">Photobacterium pectinilyticum</name>
    <dbReference type="NCBI Taxonomy" id="2906793"/>
    <lineage>
        <taxon>Bacteria</taxon>
        <taxon>Pseudomonadati</taxon>
        <taxon>Pseudomonadota</taxon>
        <taxon>Gammaproteobacteria</taxon>
        <taxon>Vibrionales</taxon>
        <taxon>Vibrionaceae</taxon>
        <taxon>Photobacterium</taxon>
    </lineage>
</organism>
<dbReference type="EMBL" id="JANEYT010000119">
    <property type="protein sequence ID" value="MCQ1061171.1"/>
    <property type="molecule type" value="Genomic_DNA"/>
</dbReference>
<proteinExistence type="predicted"/>
<keyword evidence="2" id="KW-1185">Reference proteome</keyword>
<dbReference type="InterPro" id="IPR011009">
    <property type="entry name" value="Kinase-like_dom_sf"/>
</dbReference>
<evidence type="ECO:0000313" key="2">
    <source>
        <dbReference type="Proteomes" id="UP001524460"/>
    </source>
</evidence>
<comment type="caution">
    <text evidence="1">The sequence shown here is derived from an EMBL/GenBank/DDBJ whole genome shotgun (WGS) entry which is preliminary data.</text>
</comment>
<name>A0ABT1N8V6_9GAMM</name>
<protein>
    <submittedName>
        <fullName evidence="1">Uncharacterized protein</fullName>
    </submittedName>
</protein>
<dbReference type="RefSeq" id="WP_255045273.1">
    <property type="nucleotide sequence ID" value="NZ_JANEYT010000119.1"/>
</dbReference>
<evidence type="ECO:0000313" key="1">
    <source>
        <dbReference type="EMBL" id="MCQ1061171.1"/>
    </source>
</evidence>
<reference evidence="1 2" key="1">
    <citation type="submission" date="2022-07" db="EMBL/GenBank/DDBJ databases">
        <title>Photobacterium pectinilyticum sp. nov., a marine bacterium isolated from surface seawater of Qingdao offshore.</title>
        <authorList>
            <person name="Wang X."/>
        </authorList>
    </citation>
    <scope>NUCLEOTIDE SEQUENCE [LARGE SCALE GENOMIC DNA]</scope>
    <source>
        <strain evidence="1 2">ZSDE20</strain>
    </source>
</reference>